<evidence type="ECO:0000256" key="4">
    <source>
        <dbReference type="SAM" id="MobiDB-lite"/>
    </source>
</evidence>
<dbReference type="SMART" id="SM00740">
    <property type="entry name" value="PASTA"/>
    <property type="match status" value="1"/>
</dbReference>
<keyword evidence="2" id="KW-0378">Hydrolase</keyword>
<dbReference type="Gene3D" id="3.40.710.10">
    <property type="entry name" value="DD-peptidase/beta-lactamase superfamily"/>
    <property type="match status" value="1"/>
</dbReference>
<name>A0ABZ2K182_9BACT</name>
<evidence type="ECO:0000256" key="3">
    <source>
        <dbReference type="ARBA" id="ARBA00023136"/>
    </source>
</evidence>
<feature type="region of interest" description="Disordered" evidence="4">
    <location>
        <begin position="685"/>
        <end position="707"/>
    </location>
</feature>
<feature type="compositionally biased region" description="Basic and acidic residues" evidence="4">
    <location>
        <begin position="630"/>
        <end position="639"/>
    </location>
</feature>
<dbReference type="Proteomes" id="UP001379533">
    <property type="component" value="Chromosome"/>
</dbReference>
<accession>A0ABZ2K182</accession>
<keyword evidence="3" id="KW-0472">Membrane</keyword>
<dbReference type="InterPro" id="IPR012338">
    <property type="entry name" value="Beta-lactam/transpept-like"/>
</dbReference>
<dbReference type="Pfam" id="PF03793">
    <property type="entry name" value="PASTA"/>
    <property type="match status" value="1"/>
</dbReference>
<keyword evidence="2" id="KW-0645">Protease</keyword>
<dbReference type="Pfam" id="PF03717">
    <property type="entry name" value="PBP_dimer"/>
    <property type="match status" value="1"/>
</dbReference>
<dbReference type="RefSeq" id="WP_394843094.1">
    <property type="nucleotide sequence ID" value="NZ_CP089982.1"/>
</dbReference>
<dbReference type="PANTHER" id="PTHR30627">
    <property type="entry name" value="PEPTIDOGLYCAN D,D-TRANSPEPTIDASE"/>
    <property type="match status" value="1"/>
</dbReference>
<dbReference type="SUPFAM" id="SSF54184">
    <property type="entry name" value="Penicillin-binding protein 2x (pbp-2x), c-terminal domain"/>
    <property type="match status" value="1"/>
</dbReference>
<evidence type="ECO:0000313" key="7">
    <source>
        <dbReference type="Proteomes" id="UP001379533"/>
    </source>
</evidence>
<keyword evidence="7" id="KW-1185">Reference proteome</keyword>
<proteinExistence type="predicted"/>
<dbReference type="PROSITE" id="PS51178">
    <property type="entry name" value="PASTA"/>
    <property type="match status" value="1"/>
</dbReference>
<feature type="domain" description="PASTA" evidence="5">
    <location>
        <begin position="644"/>
        <end position="705"/>
    </location>
</feature>
<dbReference type="InterPro" id="IPR001460">
    <property type="entry name" value="PCN-bd_Tpept"/>
</dbReference>
<dbReference type="InterPro" id="IPR005543">
    <property type="entry name" value="PASTA_dom"/>
</dbReference>
<organism evidence="6 7">
    <name type="scientific">Pendulispora brunnea</name>
    <dbReference type="NCBI Taxonomy" id="2905690"/>
    <lineage>
        <taxon>Bacteria</taxon>
        <taxon>Pseudomonadati</taxon>
        <taxon>Myxococcota</taxon>
        <taxon>Myxococcia</taxon>
        <taxon>Myxococcales</taxon>
        <taxon>Sorangiineae</taxon>
        <taxon>Pendulisporaceae</taxon>
        <taxon>Pendulispora</taxon>
    </lineage>
</organism>
<dbReference type="Gene3D" id="3.30.10.20">
    <property type="match status" value="1"/>
</dbReference>
<protein>
    <submittedName>
        <fullName evidence="6">Peptidoglycan glycosyltransferase</fullName>
    </submittedName>
</protein>
<dbReference type="PANTHER" id="PTHR30627:SF1">
    <property type="entry name" value="PEPTIDOGLYCAN D,D-TRANSPEPTIDASE FTSI"/>
    <property type="match status" value="1"/>
</dbReference>
<evidence type="ECO:0000256" key="2">
    <source>
        <dbReference type="ARBA" id="ARBA00022645"/>
    </source>
</evidence>
<dbReference type="InterPro" id="IPR005311">
    <property type="entry name" value="PBP_dimer"/>
</dbReference>
<comment type="subcellular location">
    <subcellularLocation>
        <location evidence="1">Membrane</location>
    </subcellularLocation>
</comment>
<gene>
    <name evidence="6" type="ORF">LZC95_39340</name>
</gene>
<feature type="region of interest" description="Disordered" evidence="4">
    <location>
        <begin position="593"/>
        <end position="655"/>
    </location>
</feature>
<evidence type="ECO:0000313" key="6">
    <source>
        <dbReference type="EMBL" id="WXA92493.1"/>
    </source>
</evidence>
<dbReference type="Gene3D" id="3.30.450.330">
    <property type="match status" value="1"/>
</dbReference>
<feature type="compositionally biased region" description="Pro residues" evidence="4">
    <location>
        <begin position="614"/>
        <end position="623"/>
    </location>
</feature>
<dbReference type="InterPro" id="IPR036138">
    <property type="entry name" value="PBP_dimer_sf"/>
</dbReference>
<dbReference type="EMBL" id="CP089982">
    <property type="protein sequence ID" value="WXA92493.1"/>
    <property type="molecule type" value="Genomic_DNA"/>
</dbReference>
<dbReference type="Gene3D" id="3.90.1310.10">
    <property type="entry name" value="Penicillin-binding protein 2a (Domain 2)"/>
    <property type="match status" value="1"/>
</dbReference>
<reference evidence="6 7" key="1">
    <citation type="submission" date="2021-12" db="EMBL/GenBank/DDBJ databases">
        <title>Discovery of the Pendulisporaceae a myxobacterial family with distinct sporulation behavior and unique specialized metabolism.</title>
        <authorList>
            <person name="Garcia R."/>
            <person name="Popoff A."/>
            <person name="Bader C.D."/>
            <person name="Loehr J."/>
            <person name="Walesch S."/>
            <person name="Walt C."/>
            <person name="Boldt J."/>
            <person name="Bunk B."/>
            <person name="Haeckl F.J.F.P.J."/>
            <person name="Gunesch A.P."/>
            <person name="Birkelbach J."/>
            <person name="Nuebel U."/>
            <person name="Pietschmann T."/>
            <person name="Bach T."/>
            <person name="Mueller R."/>
        </authorList>
    </citation>
    <scope>NUCLEOTIDE SEQUENCE [LARGE SCALE GENOMIC DNA]</scope>
    <source>
        <strain evidence="6 7">MSr12523</strain>
    </source>
</reference>
<dbReference type="Pfam" id="PF00905">
    <property type="entry name" value="Transpeptidase"/>
    <property type="match status" value="1"/>
</dbReference>
<sequence>MKNLDPSRARWIRLRMGILVGVMSLALGGLVAGAYRVQVEDGPLWKDMAEKQRQRRLHIEPKRGTIYDRNGTALAVSVEVPSLSADVGEMLRGIEAPDAQDAILRDVATRLSPGLNMKGDELYAKLSAKKRFVWIKRRITGDEALFVRELSDAKKQPHPIKGLNVEGEGHRYYPGRELAGPVLGFVAPDGQGKDGLELSMDEELRGRVEEVSGLRDRTGRLIFSNGNTQGDALTGRDIHLTIDEGIQHVAERELNAAQRTYEAKGGALVVVDPNTGEILALASSPGYNPNDYGESEVDARRDRAVTDRFEPGSVMKVFTFAGALAAGTLKPTESIFCEHGSYTIAGAVIRDTHLNDWLTPTQILARSSNIGALKIGLNLGEAGLYSTFRRFGFGEPTGLPLPGEASGVLRPRGRAWFEVDTAYASFGQGVSTTTVQLAMAMAAIANGGRLLEPVLVRKVMDSRGELVREGVTHVRREVIPPGTARMVTEMLTAVTEDGGTALEASIPGFRVAGKTGTAQKADTKTGKMSNELFTSSFVGFVPAERPRLVIAVMLDEPVIGHAAGSIAGPVFRRTAEATLRYLGVTPNAATAKLSNVTREGDPADSFIASMKPPQVSPPDPAPAPDGIAQNREREGEREQQPMIGPPQEPVRVPDTNGLAARDAVKSILAAGLVPQIEGYGRLVRQSPTAGSSAAKGSAVRLVFEPSS</sequence>
<keyword evidence="2" id="KW-0121">Carboxypeptidase</keyword>
<dbReference type="InterPro" id="IPR050515">
    <property type="entry name" value="Beta-lactam/transpept"/>
</dbReference>
<evidence type="ECO:0000256" key="1">
    <source>
        <dbReference type="ARBA" id="ARBA00004370"/>
    </source>
</evidence>
<dbReference type="SUPFAM" id="SSF56601">
    <property type="entry name" value="beta-lactamase/transpeptidase-like"/>
    <property type="match status" value="1"/>
</dbReference>
<evidence type="ECO:0000259" key="5">
    <source>
        <dbReference type="PROSITE" id="PS51178"/>
    </source>
</evidence>
<dbReference type="SUPFAM" id="SSF56519">
    <property type="entry name" value="Penicillin binding protein dimerisation domain"/>
    <property type="match status" value="1"/>
</dbReference>